<keyword evidence="1" id="KW-0472">Membrane</keyword>
<feature type="transmembrane region" description="Helical" evidence="1">
    <location>
        <begin position="20"/>
        <end position="37"/>
    </location>
</feature>
<reference evidence="3" key="1">
    <citation type="submission" date="2016-11" db="EMBL/GenBank/DDBJ databases">
        <title>Comparative genomic and phenotypic analysis of Granulibacter bethesdensis clinical isolates from patients with chronic granulomatous disease.</title>
        <authorList>
            <person name="Zarember K.A."/>
            <person name="Porcella S.F."/>
            <person name="Chu J."/>
            <person name="Ding L."/>
            <person name="Dahlstrom E."/>
            <person name="Barbian K."/>
            <person name="Martens C."/>
            <person name="Sykora L."/>
            <person name="Kramer S."/>
            <person name="Pettinato A.M."/>
            <person name="Hong H."/>
            <person name="Wald G."/>
            <person name="Berg L.J."/>
            <person name="Rogge L.S."/>
            <person name="Greenberg D.E."/>
            <person name="Falcone E.L."/>
            <person name="Neves J.F."/>
            <person name="Simoes M.J."/>
            <person name="Casal M."/>
            <person name="Rodriguez-Lopez F.C."/>
            <person name="Zelazny A."/>
            <person name="Gallin J.I."/>
            <person name="Holland S.M."/>
        </authorList>
    </citation>
    <scope>NUCLEOTIDE SEQUENCE [LARGE SCALE GENOMIC DNA]</scope>
    <source>
        <strain evidence="3">NIH9.1</strain>
    </source>
</reference>
<dbReference type="RefSeq" id="WP_253736124.1">
    <property type="nucleotide sequence ID" value="NZ_CP018191.1"/>
</dbReference>
<dbReference type="AlphaFoldDB" id="A0AAC9K6Z6"/>
<evidence type="ECO:0000313" key="3">
    <source>
        <dbReference type="Proteomes" id="UP000182373"/>
    </source>
</evidence>
<accession>A0AAC9K6Z6</accession>
<gene>
    <name evidence="2" type="ORF">GbCGDNIH9_1082</name>
</gene>
<keyword evidence="1" id="KW-0812">Transmembrane</keyword>
<feature type="transmembrane region" description="Helical" evidence="1">
    <location>
        <begin position="49"/>
        <end position="67"/>
    </location>
</feature>
<evidence type="ECO:0000256" key="1">
    <source>
        <dbReference type="SAM" id="Phobius"/>
    </source>
</evidence>
<feature type="transmembrane region" description="Helical" evidence="1">
    <location>
        <begin position="201"/>
        <end position="224"/>
    </location>
</feature>
<name>A0AAC9K6Z6_9PROT</name>
<dbReference type="EMBL" id="CP018191">
    <property type="protein sequence ID" value="APH54361.1"/>
    <property type="molecule type" value="Genomic_DNA"/>
</dbReference>
<protein>
    <submittedName>
        <fullName evidence="2">MotA/TolQ/ExbB proton channel family</fullName>
    </submittedName>
</protein>
<evidence type="ECO:0000313" key="2">
    <source>
        <dbReference type="EMBL" id="APH54361.1"/>
    </source>
</evidence>
<sequence>MSLATSSTRASNMVRPVAYLLRMLAFLAAVGGIAVALEPALKPIFLHNPYLNGLILLILLLGIIWNIRQVTRLEPEVRWLISFRRDQAPDSASQPRLLAPMASMLVTRAASTTRPGEKRFTLSASAMRSVLDTIASRLDESRELSRYMTGLLIFLGLLGTFWGLLRTIGGVSDVISGMSVNGSGDVNMMFEQLKSGLARPIAGMGTAFSASMFGLSGALVLGFLDLTAGQAQNRFFNELEEWLAGLTRLSSGALGTDGEGSVPVYVQALLEQTAENMERLQQILARGEENRQASHQALLALTERIGSLSDTVRTGQQVMVKIAEAQTQLTPVLRTLNERYDEERSLSELLQTHMRAVETLLQRQITEAEQGRIQSTAELRNDLRILTRTVGALADDAQG</sequence>
<feature type="transmembrane region" description="Helical" evidence="1">
    <location>
        <begin position="147"/>
        <end position="165"/>
    </location>
</feature>
<proteinExistence type="predicted"/>
<organism evidence="2 3">
    <name type="scientific">Granulibacter bethesdensis</name>
    <dbReference type="NCBI Taxonomy" id="364410"/>
    <lineage>
        <taxon>Bacteria</taxon>
        <taxon>Pseudomonadati</taxon>
        <taxon>Pseudomonadota</taxon>
        <taxon>Alphaproteobacteria</taxon>
        <taxon>Acetobacterales</taxon>
        <taxon>Acetobacteraceae</taxon>
        <taxon>Granulibacter</taxon>
    </lineage>
</organism>
<dbReference type="Proteomes" id="UP000182373">
    <property type="component" value="Chromosome"/>
</dbReference>
<keyword evidence="1" id="KW-1133">Transmembrane helix</keyword>